<evidence type="ECO:0000313" key="10">
    <source>
        <dbReference type="Proteomes" id="UP000093523"/>
    </source>
</evidence>
<organism evidence="9 10">
    <name type="scientific">Aliivibrio logei</name>
    <name type="common">Vibrio logei</name>
    <dbReference type="NCBI Taxonomy" id="688"/>
    <lineage>
        <taxon>Bacteria</taxon>
        <taxon>Pseudomonadati</taxon>
        <taxon>Pseudomonadota</taxon>
        <taxon>Gammaproteobacteria</taxon>
        <taxon>Vibrionales</taxon>
        <taxon>Vibrionaceae</taxon>
        <taxon>Aliivibrio</taxon>
    </lineage>
</organism>
<dbReference type="Gene3D" id="1.10.760.10">
    <property type="entry name" value="Cytochrome c-like domain"/>
    <property type="match status" value="1"/>
</dbReference>
<keyword evidence="4" id="KW-0249">Electron transport</keyword>
<protein>
    <submittedName>
        <fullName evidence="9">Cytochrome C554</fullName>
    </submittedName>
</protein>
<dbReference type="AlphaFoldDB" id="A0A1B9P310"/>
<feature type="signal peptide" evidence="7">
    <location>
        <begin position="1"/>
        <end position="18"/>
    </location>
</feature>
<dbReference type="GO" id="GO:0020037">
    <property type="term" value="F:heme binding"/>
    <property type="evidence" value="ECO:0007669"/>
    <property type="project" value="InterPro"/>
</dbReference>
<dbReference type="InterPro" id="IPR050597">
    <property type="entry name" value="Cytochrome_c_Oxidase_Subunit"/>
</dbReference>
<feature type="domain" description="Cytochrome c" evidence="8">
    <location>
        <begin position="19"/>
        <end position="100"/>
    </location>
</feature>
<evidence type="ECO:0000256" key="2">
    <source>
        <dbReference type="ARBA" id="ARBA00022617"/>
    </source>
</evidence>
<keyword evidence="2 6" id="KW-0349">Heme</keyword>
<feature type="chain" id="PRO_5008632479" evidence="7">
    <location>
        <begin position="19"/>
        <end position="105"/>
    </location>
</feature>
<dbReference type="GO" id="GO:0009055">
    <property type="term" value="F:electron transfer activity"/>
    <property type="evidence" value="ECO:0007669"/>
    <property type="project" value="InterPro"/>
</dbReference>
<keyword evidence="5 6" id="KW-0408">Iron</keyword>
<evidence type="ECO:0000256" key="1">
    <source>
        <dbReference type="ARBA" id="ARBA00022448"/>
    </source>
</evidence>
<dbReference type="GO" id="GO:0046872">
    <property type="term" value="F:metal ion binding"/>
    <property type="evidence" value="ECO:0007669"/>
    <property type="project" value="UniProtKB-KW"/>
</dbReference>
<comment type="caution">
    <text evidence="9">The sequence shown here is derived from an EMBL/GenBank/DDBJ whole genome shotgun (WGS) entry which is preliminary data.</text>
</comment>
<dbReference type="EMBL" id="MAJU01000004">
    <property type="protein sequence ID" value="OCH22897.1"/>
    <property type="molecule type" value="Genomic_DNA"/>
</dbReference>
<keyword evidence="7" id="KW-0732">Signal</keyword>
<proteinExistence type="predicted"/>
<dbReference type="Pfam" id="PF00034">
    <property type="entry name" value="Cytochrom_C"/>
    <property type="match status" value="1"/>
</dbReference>
<gene>
    <name evidence="9" type="ORF">A6E04_03050</name>
</gene>
<dbReference type="OrthoDB" id="9773456at2"/>
<evidence type="ECO:0000256" key="5">
    <source>
        <dbReference type="ARBA" id="ARBA00023004"/>
    </source>
</evidence>
<dbReference type="STRING" id="688.A6E04_03050"/>
<dbReference type="RefSeq" id="WP_017021427.1">
    <property type="nucleotide sequence ID" value="NZ_CAWMPN010000004.1"/>
</dbReference>
<evidence type="ECO:0000256" key="3">
    <source>
        <dbReference type="ARBA" id="ARBA00022723"/>
    </source>
</evidence>
<accession>A0A1B9P310</accession>
<evidence type="ECO:0000313" key="9">
    <source>
        <dbReference type="EMBL" id="OCH22897.1"/>
    </source>
</evidence>
<dbReference type="PROSITE" id="PS51007">
    <property type="entry name" value="CYTC"/>
    <property type="match status" value="1"/>
</dbReference>
<evidence type="ECO:0000256" key="7">
    <source>
        <dbReference type="SAM" id="SignalP"/>
    </source>
</evidence>
<keyword evidence="1" id="KW-0813">Transport</keyword>
<evidence type="ECO:0000256" key="4">
    <source>
        <dbReference type="ARBA" id="ARBA00022982"/>
    </source>
</evidence>
<dbReference type="InterPro" id="IPR009056">
    <property type="entry name" value="Cyt_c-like_dom"/>
</dbReference>
<keyword evidence="3 6" id="KW-0479">Metal-binding</keyword>
<dbReference type="PANTHER" id="PTHR33751:SF9">
    <property type="entry name" value="CYTOCHROME C4"/>
    <property type="match status" value="1"/>
</dbReference>
<dbReference type="PANTHER" id="PTHR33751">
    <property type="entry name" value="CBB3-TYPE CYTOCHROME C OXIDASE SUBUNIT FIXP"/>
    <property type="match status" value="1"/>
</dbReference>
<name>A0A1B9P310_ALILO</name>
<dbReference type="Proteomes" id="UP000093523">
    <property type="component" value="Unassembled WGS sequence"/>
</dbReference>
<reference evidence="9 10" key="1">
    <citation type="submission" date="2016-06" db="EMBL/GenBank/DDBJ databases">
        <authorList>
            <person name="Kjaerup R.B."/>
            <person name="Dalgaard T.S."/>
            <person name="Juul-Madsen H.R."/>
        </authorList>
    </citation>
    <scope>NUCLEOTIDE SEQUENCE [LARGE SCALE GENOMIC DNA]</scope>
    <source>
        <strain evidence="9 10">1S159</strain>
    </source>
</reference>
<dbReference type="SUPFAM" id="SSF46626">
    <property type="entry name" value="Cytochrome c"/>
    <property type="match status" value="1"/>
</dbReference>
<evidence type="ECO:0000259" key="8">
    <source>
        <dbReference type="PROSITE" id="PS51007"/>
    </source>
</evidence>
<sequence>MFKYLPLLFLFCSFNVLSGDAKLGKMKSPSCVYCHGSTGEATNSSYPNLHKQNELYLYSSMKAYKNGERTGPLAAMMKAQLQRLNDADLRDIAAFYASESNNENK</sequence>
<dbReference type="InterPro" id="IPR036909">
    <property type="entry name" value="Cyt_c-like_dom_sf"/>
</dbReference>
<evidence type="ECO:0000256" key="6">
    <source>
        <dbReference type="PROSITE-ProRule" id="PRU00433"/>
    </source>
</evidence>